<sequence length="350" mass="38508">MGRWDRFPDRQEEADNCSESVKFDAHSMTAFLLQNPKNGPALQEKLKSFKTALIALYILVFALLIPVIGIVAAQFLKWNTKICSVDSVNSAYLSQNLTRNRGTEMRFQEVVMERISTMEKRIQSLSNTEDDLIDTGYFQNFSVKTDERFNDALFKISTLLSSVSGHENIINDISKSLMSLNTTLLDLQLNVEALNSKVQENALKEQEEIRKLEACVYNASAEIKSLKEEQVHLEEEIKGDVKLLNNITNDLRLKDWEHSQTLRNLTLVQGPPGPPGAKGDRGITGENGTPGLPGPIGPRGLKGDRGAIGSFGSRGAPGPPGKTGNPGFPGRKGQKGEKGSGSMQRPVQLL</sequence>
<protein>
    <submittedName>
        <fullName evidence="5">Macrophage scavenger receptor types I and II isoform X2</fullName>
    </submittedName>
</protein>
<feature type="region of interest" description="Disordered" evidence="2">
    <location>
        <begin position="264"/>
        <end position="350"/>
    </location>
</feature>
<evidence type="ECO:0000313" key="4">
    <source>
        <dbReference type="Proteomes" id="UP000694863"/>
    </source>
</evidence>
<feature type="coiled-coil region" evidence="1">
    <location>
        <begin position="177"/>
        <end position="236"/>
    </location>
</feature>
<proteinExistence type="predicted"/>
<keyword evidence="4" id="KW-1185">Reference proteome</keyword>
<feature type="transmembrane region" description="Helical" evidence="3">
    <location>
        <begin position="52"/>
        <end position="76"/>
    </location>
</feature>
<keyword evidence="5" id="KW-0675">Receptor</keyword>
<dbReference type="PANTHER" id="PTHR24637:SF421">
    <property type="entry name" value="CUTICLE COLLAGEN DPY-2"/>
    <property type="match status" value="1"/>
</dbReference>
<dbReference type="Pfam" id="PF03523">
    <property type="entry name" value="Macscav_rec"/>
    <property type="match status" value="1"/>
</dbReference>
<dbReference type="PRINTS" id="PR01408">
    <property type="entry name" value="MACSCAVRCPTR"/>
</dbReference>
<name>A0ABM0ZPW1_ECHTE</name>
<accession>A0ABM0ZPW1</accession>
<keyword evidence="1" id="KW-0175">Coiled coil</keyword>
<dbReference type="Pfam" id="PF01391">
    <property type="entry name" value="Collagen"/>
    <property type="match status" value="1"/>
</dbReference>
<dbReference type="InterPro" id="IPR003543">
    <property type="entry name" value="SR-AI/II"/>
</dbReference>
<gene>
    <name evidence="5" type="primary">MSR1</name>
</gene>
<dbReference type="Proteomes" id="UP000694863">
    <property type="component" value="Unplaced"/>
</dbReference>
<dbReference type="InterPro" id="IPR008160">
    <property type="entry name" value="Collagen"/>
</dbReference>
<organism evidence="4 5">
    <name type="scientific">Echinops telfairi</name>
    <name type="common">Lesser hedgehog tenrec</name>
    <dbReference type="NCBI Taxonomy" id="9371"/>
    <lineage>
        <taxon>Eukaryota</taxon>
        <taxon>Metazoa</taxon>
        <taxon>Chordata</taxon>
        <taxon>Craniata</taxon>
        <taxon>Vertebrata</taxon>
        <taxon>Euteleostomi</taxon>
        <taxon>Mammalia</taxon>
        <taxon>Eutheria</taxon>
        <taxon>Afrotheria</taxon>
        <taxon>Tenrecidae</taxon>
        <taxon>Tenrecinae</taxon>
        <taxon>Echinops</taxon>
    </lineage>
</organism>
<reference evidence="5" key="1">
    <citation type="submission" date="2025-08" db="UniProtKB">
        <authorList>
            <consortium name="RefSeq"/>
        </authorList>
    </citation>
    <scope>IDENTIFICATION</scope>
</reference>
<keyword evidence="3" id="KW-0472">Membrane</keyword>
<dbReference type="RefSeq" id="XP_012859544.1">
    <property type="nucleotide sequence ID" value="XM_013004090.2"/>
</dbReference>
<dbReference type="PANTHER" id="PTHR24637">
    <property type="entry name" value="COLLAGEN"/>
    <property type="match status" value="1"/>
</dbReference>
<evidence type="ECO:0000256" key="2">
    <source>
        <dbReference type="SAM" id="MobiDB-lite"/>
    </source>
</evidence>
<evidence type="ECO:0000313" key="5">
    <source>
        <dbReference type="RefSeq" id="XP_012859544.1"/>
    </source>
</evidence>
<keyword evidence="3" id="KW-1133">Transmembrane helix</keyword>
<evidence type="ECO:0000256" key="1">
    <source>
        <dbReference type="SAM" id="Coils"/>
    </source>
</evidence>
<evidence type="ECO:0000256" key="3">
    <source>
        <dbReference type="SAM" id="Phobius"/>
    </source>
</evidence>
<dbReference type="GeneID" id="101663858"/>
<keyword evidence="3" id="KW-0812">Transmembrane</keyword>
<feature type="compositionally biased region" description="Polar residues" evidence="2">
    <location>
        <begin position="341"/>
        <end position="350"/>
    </location>
</feature>